<keyword evidence="1" id="KW-0812">Transmembrane</keyword>
<accession>A0A2S6BTP8</accession>
<dbReference type="PANTHER" id="PTHR31123:SF4">
    <property type="entry name" value="PROTEIN ALCS"/>
    <property type="match status" value="1"/>
</dbReference>
<gene>
    <name evidence="2" type="ORF">CBER1_07282</name>
</gene>
<comment type="caution">
    <text evidence="2">The sequence shown here is derived from an EMBL/GenBank/DDBJ whole genome shotgun (WGS) entry which is preliminary data.</text>
</comment>
<protein>
    <submittedName>
        <fullName evidence="2">Uncharacterized protein</fullName>
    </submittedName>
</protein>
<dbReference type="PANTHER" id="PTHR31123">
    <property type="entry name" value="ACCUMULATION OF DYADS PROTEIN 2-RELATED"/>
    <property type="match status" value="1"/>
</dbReference>
<keyword evidence="1" id="KW-1133">Transmembrane helix</keyword>
<dbReference type="GO" id="GO:0005886">
    <property type="term" value="C:plasma membrane"/>
    <property type="evidence" value="ECO:0007669"/>
    <property type="project" value="TreeGrafter"/>
</dbReference>
<name>A0A2S6BTP8_9PEZI</name>
<keyword evidence="3" id="KW-1185">Reference proteome</keyword>
<organism evidence="2 3">
    <name type="scientific">Cercospora berteroae</name>
    <dbReference type="NCBI Taxonomy" id="357750"/>
    <lineage>
        <taxon>Eukaryota</taxon>
        <taxon>Fungi</taxon>
        <taxon>Dikarya</taxon>
        <taxon>Ascomycota</taxon>
        <taxon>Pezizomycotina</taxon>
        <taxon>Dothideomycetes</taxon>
        <taxon>Dothideomycetidae</taxon>
        <taxon>Mycosphaerellales</taxon>
        <taxon>Mycosphaerellaceae</taxon>
        <taxon>Cercospora</taxon>
    </lineage>
</organism>
<dbReference type="AlphaFoldDB" id="A0A2S6BTP8"/>
<dbReference type="OrthoDB" id="3648309at2759"/>
<sequence>MAHPDSTSSINYDDINHAKHHQQHIENLEKLKPTPSQFEKLYLAPETPVAGATLTPFFNVINGYNDDSPAFYRSFAMFLMYFYAADGLVALSNTTRIAGGYFSFIASIIAWYLWFSMVLESVDFPIALPVGDLTKYVKGRSERLKSAAEMA</sequence>
<keyword evidence="1" id="KW-0472">Membrane</keyword>
<dbReference type="GO" id="GO:0015123">
    <property type="term" value="F:acetate transmembrane transporter activity"/>
    <property type="evidence" value="ECO:0007669"/>
    <property type="project" value="TreeGrafter"/>
</dbReference>
<dbReference type="EMBL" id="PNEN01001774">
    <property type="protein sequence ID" value="PPJ50841.1"/>
    <property type="molecule type" value="Genomic_DNA"/>
</dbReference>
<proteinExistence type="predicted"/>
<evidence type="ECO:0000313" key="3">
    <source>
        <dbReference type="Proteomes" id="UP000237631"/>
    </source>
</evidence>
<evidence type="ECO:0000313" key="2">
    <source>
        <dbReference type="EMBL" id="PPJ50841.1"/>
    </source>
</evidence>
<evidence type="ECO:0000256" key="1">
    <source>
        <dbReference type="SAM" id="Phobius"/>
    </source>
</evidence>
<reference evidence="3" key="1">
    <citation type="journal article" date="2017" name="bioRxiv">
        <title>Conservation of a gene cluster reveals novel cercosporin biosynthetic mechanisms and extends production to the genus Colletotrichum.</title>
        <authorList>
            <person name="de Jonge R."/>
            <person name="Ebert M.K."/>
            <person name="Huitt-Roehl C.R."/>
            <person name="Pal P."/>
            <person name="Suttle J.C."/>
            <person name="Spanner R.E."/>
            <person name="Neubauer J.D."/>
            <person name="Jurick W.M.II."/>
            <person name="Stott K.A."/>
            <person name="Secor G.A."/>
            <person name="Thomma B.P.H.J."/>
            <person name="Van de Peer Y."/>
            <person name="Townsend C.A."/>
            <person name="Bolton M.D."/>
        </authorList>
    </citation>
    <scope>NUCLEOTIDE SEQUENCE [LARGE SCALE GENOMIC DNA]</scope>
    <source>
        <strain evidence="3">CBS538.71</strain>
    </source>
</reference>
<dbReference type="InterPro" id="IPR051633">
    <property type="entry name" value="AceTr"/>
</dbReference>
<feature type="transmembrane region" description="Helical" evidence="1">
    <location>
        <begin position="70"/>
        <end position="91"/>
    </location>
</feature>
<dbReference type="Proteomes" id="UP000237631">
    <property type="component" value="Unassembled WGS sequence"/>
</dbReference>
<feature type="transmembrane region" description="Helical" evidence="1">
    <location>
        <begin position="98"/>
        <end position="115"/>
    </location>
</feature>